<dbReference type="Gene3D" id="1.10.10.10">
    <property type="entry name" value="Winged helix-like DNA-binding domain superfamily/Winged helix DNA-binding domain"/>
    <property type="match status" value="1"/>
</dbReference>
<keyword evidence="3" id="KW-0433">Leucine-rich repeat</keyword>
<evidence type="ECO:0000259" key="8">
    <source>
        <dbReference type="Pfam" id="PF23598"/>
    </source>
</evidence>
<dbReference type="InterPro" id="IPR042197">
    <property type="entry name" value="Apaf_helical"/>
</dbReference>
<dbReference type="Pfam" id="PF00931">
    <property type="entry name" value="NB-ARC"/>
    <property type="match status" value="1"/>
</dbReference>
<dbReference type="AlphaFoldDB" id="A0A022Q4E4"/>
<dbReference type="Gene3D" id="1.20.5.4130">
    <property type="match status" value="1"/>
</dbReference>
<evidence type="ECO:0000256" key="2">
    <source>
        <dbReference type="ARBA" id="ARBA00008894"/>
    </source>
</evidence>
<feature type="domain" description="NB-ARC" evidence="7">
    <location>
        <begin position="187"/>
        <end position="343"/>
    </location>
</feature>
<dbReference type="SUPFAM" id="SSF52058">
    <property type="entry name" value="L domain-like"/>
    <property type="match status" value="1"/>
</dbReference>
<evidence type="ECO:0000256" key="5">
    <source>
        <dbReference type="ARBA" id="ARBA00022737"/>
    </source>
</evidence>
<keyword evidence="10" id="KW-1185">Reference proteome</keyword>
<evidence type="ECO:0000259" key="7">
    <source>
        <dbReference type="Pfam" id="PF00931"/>
    </source>
</evidence>
<dbReference type="Pfam" id="PF23598">
    <property type="entry name" value="LRR_14"/>
    <property type="match status" value="1"/>
</dbReference>
<proteinExistence type="inferred from homology"/>
<protein>
    <submittedName>
        <fullName evidence="9">Uncharacterized protein</fullName>
    </submittedName>
</protein>
<name>A0A022Q4E4_ERYGU</name>
<dbReference type="InterPro" id="IPR044974">
    <property type="entry name" value="Disease_R_plants"/>
</dbReference>
<dbReference type="InterPro" id="IPR032675">
    <property type="entry name" value="LRR_dom_sf"/>
</dbReference>
<dbReference type="PANTHER" id="PTHR23155">
    <property type="entry name" value="DISEASE RESISTANCE PROTEIN RP"/>
    <property type="match status" value="1"/>
</dbReference>
<keyword evidence="5" id="KW-0677">Repeat</keyword>
<dbReference type="Gene3D" id="3.40.50.300">
    <property type="entry name" value="P-loop containing nucleotide triphosphate hydrolases"/>
    <property type="match status" value="1"/>
</dbReference>
<dbReference type="SUPFAM" id="SSF52540">
    <property type="entry name" value="P-loop containing nucleoside triphosphate hydrolases"/>
    <property type="match status" value="1"/>
</dbReference>
<dbReference type="GO" id="GO:0009626">
    <property type="term" value="P:plant-type hypersensitive response"/>
    <property type="evidence" value="ECO:0007669"/>
    <property type="project" value="UniProtKB-KW"/>
</dbReference>
<dbReference type="GO" id="GO:0005737">
    <property type="term" value="C:cytoplasm"/>
    <property type="evidence" value="ECO:0007669"/>
    <property type="project" value="UniProtKB-SubCell"/>
</dbReference>
<dbReference type="GO" id="GO:0043531">
    <property type="term" value="F:ADP binding"/>
    <property type="evidence" value="ECO:0007669"/>
    <property type="project" value="InterPro"/>
</dbReference>
<organism evidence="9 10">
    <name type="scientific">Erythranthe guttata</name>
    <name type="common">Yellow monkey flower</name>
    <name type="synonym">Mimulus guttatus</name>
    <dbReference type="NCBI Taxonomy" id="4155"/>
    <lineage>
        <taxon>Eukaryota</taxon>
        <taxon>Viridiplantae</taxon>
        <taxon>Streptophyta</taxon>
        <taxon>Embryophyta</taxon>
        <taxon>Tracheophyta</taxon>
        <taxon>Spermatophyta</taxon>
        <taxon>Magnoliopsida</taxon>
        <taxon>eudicotyledons</taxon>
        <taxon>Gunneridae</taxon>
        <taxon>Pentapetalae</taxon>
        <taxon>asterids</taxon>
        <taxon>lamiids</taxon>
        <taxon>Lamiales</taxon>
        <taxon>Phrymaceae</taxon>
        <taxon>Erythranthe</taxon>
    </lineage>
</organism>
<dbReference type="InterPro" id="IPR055414">
    <property type="entry name" value="LRR_R13L4/SHOC2-like"/>
</dbReference>
<dbReference type="InterPro" id="IPR036388">
    <property type="entry name" value="WH-like_DNA-bd_sf"/>
</dbReference>
<sequence>MAHGAVGSLKLTIERLKNSSYISIVQNSSPKIIKLLYKEVCSFQDALEEFDERRNTINMKMVKILEAEIMDVVYQFEDVIESYVLDQIHSQSEESHHGDQIHPPSMLFSVDLQELKQDVDSFIKTVKKMKRAYIHELRNPSPEEEEEDDDVVTSRINFGGNHEPMIGFSEHFIELRDLFTNNYEDPSRMIFSLDGMAGIGKTTLATKLFQDPSIVSCYTRRAFVTIGPKYLLKNVLLHILVQLNPSLQISDVDGETLAMLKRMVRNSLKHQRYFIVLDDIWDEKLCSALKKLFPDDDNRSLVLMTTRIGDAADIAHDCRYDLPLLDKKESWVLLRQKVFGQEACSFELEKAGKKIAENCEGLPLTIVTVANILSKSEKTTEYWNKVSDEKDSIYYDAYDQMSKVLLPSYNYLDQRLKACFLYMGIYPQRYKILFIELFGLHSLWNAEGIVYSAEQFREKVSQLKMVEMFDLDPCSYYILELSLKNLIIHDGEKSCYSLHSSFWYMCNKEAVKNKFFYAFNCSAGALPEEDLIYQRRLCMQNNVLLAIQDVQDSITSASMVRSLLCTGNFHEYPVPLCLEKLRLLRVVHAVTIRFYEFPMEVLKLVQLRYLSLTFNGNIPSSISKLWNLQWLIIGQKLIVENKSSCNMPMEIWDMKELKKLDVGGKKLSDPREGSFLPNLLGLHGLHHQSCTKDVFGKIPNLMELSIVISSSHDNGDQPLSCFDHVSHLHKLQSLACIIQNPTFEAEVVAPLAPLSYLPSSLTKLYLSGLGYPWEEMSKISSLPNLTHLYLKFYAFRGRKWEVRDDEFQRLVYLEIEDSDLVQWTFQNDRCIPNIRVLRILHCYKLKEMPLMFGASLIAVSVVDCSPMAVNCANKLQQDWDDKYEKDKGSVEFYVHSSWDDGSISHDSPY</sequence>
<dbReference type="EMBL" id="KI632161">
    <property type="protein sequence ID" value="EYU23532.1"/>
    <property type="molecule type" value="Genomic_DNA"/>
</dbReference>
<evidence type="ECO:0000256" key="4">
    <source>
        <dbReference type="ARBA" id="ARBA00022667"/>
    </source>
</evidence>
<feature type="domain" description="Disease resistance R13L4/SHOC-2-like LRR" evidence="8">
    <location>
        <begin position="560"/>
        <end position="852"/>
    </location>
</feature>
<accession>A0A022Q4E4</accession>
<comment type="similarity">
    <text evidence="2">Belongs to the disease resistance NB-LRR family.</text>
</comment>
<evidence type="ECO:0000313" key="9">
    <source>
        <dbReference type="EMBL" id="EYU23532.1"/>
    </source>
</evidence>
<dbReference type="eggNOG" id="KOG4658">
    <property type="taxonomic scope" value="Eukaryota"/>
</dbReference>
<comment type="function">
    <text evidence="1">Confers resistance to late blight (Phytophthora infestans) races carrying the avirulence gene Avr1. Resistance proteins guard the plant against pathogens that contain an appropriate avirulence protein via an indirect interaction with this avirulence protein. That triggers a defense system including the hypersensitive response, which restricts the pathogen growth.</text>
</comment>
<dbReference type="InterPro" id="IPR027417">
    <property type="entry name" value="P-loop_NTPase"/>
</dbReference>
<evidence type="ECO:0000256" key="3">
    <source>
        <dbReference type="ARBA" id="ARBA00022614"/>
    </source>
</evidence>
<evidence type="ECO:0000256" key="6">
    <source>
        <dbReference type="ARBA" id="ARBA00022821"/>
    </source>
</evidence>
<dbReference type="PhylomeDB" id="A0A022Q4E4"/>
<dbReference type="InterPro" id="IPR002182">
    <property type="entry name" value="NB-ARC"/>
</dbReference>
<dbReference type="PRINTS" id="PR00364">
    <property type="entry name" value="DISEASERSIST"/>
</dbReference>
<dbReference type="PANTHER" id="PTHR23155:SF1152">
    <property type="entry name" value="AAA+ ATPASE DOMAIN-CONTAINING PROTEIN"/>
    <property type="match status" value="1"/>
</dbReference>
<keyword evidence="4" id="KW-0381">Hypersensitive response</keyword>
<keyword evidence="6" id="KW-0611">Plant defense</keyword>
<evidence type="ECO:0000256" key="1">
    <source>
        <dbReference type="ARBA" id="ARBA00002074"/>
    </source>
</evidence>
<reference evidence="9 10" key="1">
    <citation type="journal article" date="2013" name="Proc. Natl. Acad. Sci. U.S.A.">
        <title>Fine-scale variation in meiotic recombination in Mimulus inferred from population shotgun sequencing.</title>
        <authorList>
            <person name="Hellsten U."/>
            <person name="Wright K.M."/>
            <person name="Jenkins J."/>
            <person name="Shu S."/>
            <person name="Yuan Y."/>
            <person name="Wessler S.R."/>
            <person name="Schmutz J."/>
            <person name="Willis J.H."/>
            <person name="Rokhsar D.S."/>
        </authorList>
    </citation>
    <scope>NUCLEOTIDE SEQUENCE [LARGE SCALE GENOMIC DNA]</scope>
    <source>
        <strain evidence="10">cv. DUN x IM62</strain>
    </source>
</reference>
<evidence type="ECO:0000313" key="10">
    <source>
        <dbReference type="Proteomes" id="UP000030748"/>
    </source>
</evidence>
<dbReference type="Proteomes" id="UP000030748">
    <property type="component" value="Unassembled WGS sequence"/>
</dbReference>
<gene>
    <name evidence="9" type="ORF">MIMGU_mgv1a001026mg</name>
</gene>
<dbReference type="KEGG" id="egt:105973559"/>
<dbReference type="Gene3D" id="3.80.10.10">
    <property type="entry name" value="Ribonuclease Inhibitor"/>
    <property type="match status" value="1"/>
</dbReference>
<dbReference type="Gene3D" id="1.10.8.430">
    <property type="entry name" value="Helical domain of apoptotic protease-activating factors"/>
    <property type="match status" value="1"/>
</dbReference>